<evidence type="ECO:0000313" key="3">
    <source>
        <dbReference type="Proteomes" id="UP000499080"/>
    </source>
</evidence>
<proteinExistence type="predicted"/>
<dbReference type="Proteomes" id="UP000499080">
    <property type="component" value="Unassembled WGS sequence"/>
</dbReference>
<keyword evidence="3" id="KW-1185">Reference proteome</keyword>
<dbReference type="AlphaFoldDB" id="A0A4Y2FZI4"/>
<gene>
    <name evidence="2" type="ORF">AVEN_55557_1</name>
</gene>
<evidence type="ECO:0000313" key="2">
    <source>
        <dbReference type="EMBL" id="GBM45798.1"/>
    </source>
</evidence>
<feature type="region of interest" description="Disordered" evidence="1">
    <location>
        <begin position="1"/>
        <end position="23"/>
    </location>
</feature>
<organism evidence="2 3">
    <name type="scientific">Araneus ventricosus</name>
    <name type="common">Orbweaver spider</name>
    <name type="synonym">Epeira ventricosa</name>
    <dbReference type="NCBI Taxonomy" id="182803"/>
    <lineage>
        <taxon>Eukaryota</taxon>
        <taxon>Metazoa</taxon>
        <taxon>Ecdysozoa</taxon>
        <taxon>Arthropoda</taxon>
        <taxon>Chelicerata</taxon>
        <taxon>Arachnida</taxon>
        <taxon>Araneae</taxon>
        <taxon>Araneomorphae</taxon>
        <taxon>Entelegynae</taxon>
        <taxon>Araneoidea</taxon>
        <taxon>Araneidae</taxon>
        <taxon>Araneus</taxon>
    </lineage>
</organism>
<name>A0A4Y2FZI4_ARAVE</name>
<dbReference type="EMBL" id="BGPR01001113">
    <property type="protein sequence ID" value="GBM45798.1"/>
    <property type="molecule type" value="Genomic_DNA"/>
</dbReference>
<reference evidence="2 3" key="1">
    <citation type="journal article" date="2019" name="Sci. Rep.">
        <title>Orb-weaving spider Araneus ventricosus genome elucidates the spidroin gene catalogue.</title>
        <authorList>
            <person name="Kono N."/>
            <person name="Nakamura H."/>
            <person name="Ohtoshi R."/>
            <person name="Moran D.A.P."/>
            <person name="Shinohara A."/>
            <person name="Yoshida Y."/>
            <person name="Fujiwara M."/>
            <person name="Mori M."/>
            <person name="Tomita M."/>
            <person name="Arakawa K."/>
        </authorList>
    </citation>
    <scope>NUCLEOTIDE SEQUENCE [LARGE SCALE GENOMIC DNA]</scope>
</reference>
<comment type="caution">
    <text evidence="2">The sequence shown here is derived from an EMBL/GenBank/DDBJ whole genome shotgun (WGS) entry which is preliminary data.</text>
</comment>
<protein>
    <submittedName>
        <fullName evidence="2">Uncharacterized protein</fullName>
    </submittedName>
</protein>
<accession>A0A4Y2FZI4</accession>
<evidence type="ECO:0000256" key="1">
    <source>
        <dbReference type="SAM" id="MobiDB-lite"/>
    </source>
</evidence>
<sequence>MKSTTHALDPLSKLPQHTGGGHLDTKYVLESKGAPYTTNLQWNPVSDMEISGFESKPLPLGQRFATCGTRTPSGTRRTNWGTRRTTLGYATSKSVRTSWGYANSKSVRTSWGTRTQSL</sequence>